<feature type="domain" description="OmpR/PhoB-type" evidence="4">
    <location>
        <begin position="197"/>
        <end position="294"/>
    </location>
</feature>
<gene>
    <name evidence="5" type="ORF">I5M19_07095</name>
</gene>
<dbReference type="InterPro" id="IPR036388">
    <property type="entry name" value="WH-like_DNA-bd_sf"/>
</dbReference>
<evidence type="ECO:0000259" key="4">
    <source>
        <dbReference type="PROSITE" id="PS51755"/>
    </source>
</evidence>
<protein>
    <submittedName>
        <fullName evidence="5">Response regulator transcription factor</fullName>
    </submittedName>
</protein>
<sequence length="296" mass="33213">MPDSRNLLTVKRKYVFGAVLLLFISVICVAFCITDNDEFAIARREVLLRRIGHELLLQSGDSTSRVLPVKKTGKNEYRISFEKEFTFKPGSLVSTTRRLLAKDVLSADYVVNVLNSGTSGVVYGYAISKSKKDDIITCIGRKQPKASYLINIKFKPKGVITEKSAYVLGSLPFLAFVGFIFLRYVEPLRVLPDRKNADMLSFGGVLFDANNKKLMINGVTIELTGTESRLLLIFALSPNQIIERGRLQKEIWEDEGVIVGRSLDMFISKLRKKLEPDPTIKIAVIRGKGYKLEINA</sequence>
<dbReference type="Proteomes" id="UP000613193">
    <property type="component" value="Unassembled WGS sequence"/>
</dbReference>
<proteinExistence type="predicted"/>
<dbReference type="SMART" id="SM00862">
    <property type="entry name" value="Trans_reg_C"/>
    <property type="match status" value="1"/>
</dbReference>
<name>A0A934PT10_9SPHI</name>
<evidence type="ECO:0000256" key="1">
    <source>
        <dbReference type="ARBA" id="ARBA00023125"/>
    </source>
</evidence>
<dbReference type="InterPro" id="IPR016032">
    <property type="entry name" value="Sig_transdc_resp-reg_C-effctor"/>
</dbReference>
<dbReference type="AlphaFoldDB" id="A0A934PT10"/>
<dbReference type="Gene3D" id="1.10.10.10">
    <property type="entry name" value="Winged helix-like DNA-binding domain superfamily/Winged helix DNA-binding domain"/>
    <property type="match status" value="1"/>
</dbReference>
<dbReference type="InterPro" id="IPR001867">
    <property type="entry name" value="OmpR/PhoB-type_DNA-bd"/>
</dbReference>
<organism evidence="5 6">
    <name type="scientific">Mucilaginibacter segetis</name>
    <dbReference type="NCBI Taxonomy" id="2793071"/>
    <lineage>
        <taxon>Bacteria</taxon>
        <taxon>Pseudomonadati</taxon>
        <taxon>Bacteroidota</taxon>
        <taxon>Sphingobacteriia</taxon>
        <taxon>Sphingobacteriales</taxon>
        <taxon>Sphingobacteriaceae</taxon>
        <taxon>Mucilaginibacter</taxon>
    </lineage>
</organism>
<evidence type="ECO:0000313" key="5">
    <source>
        <dbReference type="EMBL" id="MBK0379067.1"/>
    </source>
</evidence>
<feature type="DNA-binding region" description="OmpR/PhoB-type" evidence="2">
    <location>
        <begin position="197"/>
        <end position="294"/>
    </location>
</feature>
<dbReference type="GO" id="GO:0006355">
    <property type="term" value="P:regulation of DNA-templated transcription"/>
    <property type="evidence" value="ECO:0007669"/>
    <property type="project" value="InterPro"/>
</dbReference>
<evidence type="ECO:0000256" key="2">
    <source>
        <dbReference type="PROSITE-ProRule" id="PRU01091"/>
    </source>
</evidence>
<comment type="caution">
    <text evidence="5">The sequence shown here is derived from an EMBL/GenBank/DDBJ whole genome shotgun (WGS) entry which is preliminary data.</text>
</comment>
<dbReference type="PROSITE" id="PS51755">
    <property type="entry name" value="OMPR_PHOB"/>
    <property type="match status" value="1"/>
</dbReference>
<keyword evidence="3" id="KW-1133">Transmembrane helix</keyword>
<dbReference type="CDD" id="cd00383">
    <property type="entry name" value="trans_reg_C"/>
    <property type="match status" value="1"/>
</dbReference>
<accession>A0A934PT10</accession>
<dbReference type="GO" id="GO:0003677">
    <property type="term" value="F:DNA binding"/>
    <property type="evidence" value="ECO:0007669"/>
    <property type="project" value="UniProtKB-UniRule"/>
</dbReference>
<keyword evidence="6" id="KW-1185">Reference proteome</keyword>
<keyword evidence="3" id="KW-0812">Transmembrane</keyword>
<dbReference type="EMBL" id="JAEHFW010000001">
    <property type="protein sequence ID" value="MBK0379067.1"/>
    <property type="molecule type" value="Genomic_DNA"/>
</dbReference>
<feature type="transmembrane region" description="Helical" evidence="3">
    <location>
        <begin position="14"/>
        <end position="34"/>
    </location>
</feature>
<feature type="transmembrane region" description="Helical" evidence="3">
    <location>
        <begin position="165"/>
        <end position="185"/>
    </location>
</feature>
<evidence type="ECO:0000256" key="3">
    <source>
        <dbReference type="SAM" id="Phobius"/>
    </source>
</evidence>
<dbReference type="Pfam" id="PF00486">
    <property type="entry name" value="Trans_reg_C"/>
    <property type="match status" value="1"/>
</dbReference>
<dbReference type="GO" id="GO:0000160">
    <property type="term" value="P:phosphorelay signal transduction system"/>
    <property type="evidence" value="ECO:0007669"/>
    <property type="project" value="InterPro"/>
</dbReference>
<evidence type="ECO:0000313" key="6">
    <source>
        <dbReference type="Proteomes" id="UP000613193"/>
    </source>
</evidence>
<dbReference type="SUPFAM" id="SSF46894">
    <property type="entry name" value="C-terminal effector domain of the bipartite response regulators"/>
    <property type="match status" value="1"/>
</dbReference>
<reference evidence="5" key="1">
    <citation type="submission" date="2020-12" db="EMBL/GenBank/DDBJ databases">
        <title>Bacterial novel species Mucilaginibacter sp. SD-g isolated from soil.</title>
        <authorList>
            <person name="Jung H.-Y."/>
        </authorList>
    </citation>
    <scope>NUCLEOTIDE SEQUENCE</scope>
    <source>
        <strain evidence="5">SD-g</strain>
    </source>
</reference>
<keyword evidence="3" id="KW-0472">Membrane</keyword>
<keyword evidence="1 2" id="KW-0238">DNA-binding</keyword>